<gene>
    <name evidence="2" type="ORF">E4U43_002451</name>
</gene>
<comment type="caution">
    <text evidence="2">The sequence shown here is derived from an EMBL/GenBank/DDBJ whole genome shotgun (WGS) entry which is preliminary data.</text>
</comment>
<keyword evidence="1" id="KW-1133">Transmembrane helix</keyword>
<keyword evidence="1" id="KW-0812">Transmembrane</keyword>
<keyword evidence="1" id="KW-0472">Membrane</keyword>
<name>A0A9P7NHY5_9HYPO</name>
<keyword evidence="3" id="KW-1185">Reference proteome</keyword>
<sequence>MVASRDGLPRPDHGEAQGEGLIDQTAAVGASIVACGIKRRPKGGSGLALAVWLWLSGCGCVALAVWLWLSGLAGGSFTVSINKLQVASEPVAVPCQPVTSGPVVSGPILYPAISRKTPIAVDEICRDQHSVVAYQPRARNPDILP</sequence>
<dbReference type="Proteomes" id="UP000748025">
    <property type="component" value="Unassembled WGS sequence"/>
</dbReference>
<dbReference type="EMBL" id="SRPW01000187">
    <property type="protein sequence ID" value="KAG6017047.1"/>
    <property type="molecule type" value="Genomic_DNA"/>
</dbReference>
<evidence type="ECO:0000256" key="1">
    <source>
        <dbReference type="SAM" id="Phobius"/>
    </source>
</evidence>
<proteinExistence type="predicted"/>
<feature type="transmembrane region" description="Helical" evidence="1">
    <location>
        <begin position="47"/>
        <end position="69"/>
    </location>
</feature>
<dbReference type="PROSITE" id="PS51257">
    <property type="entry name" value="PROKAR_LIPOPROTEIN"/>
    <property type="match status" value="1"/>
</dbReference>
<protein>
    <submittedName>
        <fullName evidence="2">Uncharacterized protein</fullName>
    </submittedName>
</protein>
<evidence type="ECO:0000313" key="3">
    <source>
        <dbReference type="Proteomes" id="UP000748025"/>
    </source>
</evidence>
<evidence type="ECO:0000313" key="2">
    <source>
        <dbReference type="EMBL" id="KAG6017047.1"/>
    </source>
</evidence>
<organism evidence="2 3">
    <name type="scientific">Claviceps pusilla</name>
    <dbReference type="NCBI Taxonomy" id="123648"/>
    <lineage>
        <taxon>Eukaryota</taxon>
        <taxon>Fungi</taxon>
        <taxon>Dikarya</taxon>
        <taxon>Ascomycota</taxon>
        <taxon>Pezizomycotina</taxon>
        <taxon>Sordariomycetes</taxon>
        <taxon>Hypocreomycetidae</taxon>
        <taxon>Hypocreales</taxon>
        <taxon>Clavicipitaceae</taxon>
        <taxon>Claviceps</taxon>
    </lineage>
</organism>
<reference evidence="2" key="1">
    <citation type="journal article" date="2020" name="bioRxiv">
        <title>Whole genome comparisons of ergot fungi reveals the divergence and evolution of species within the genus Claviceps are the result of varying mechanisms driving genome evolution and host range expansion.</title>
        <authorList>
            <person name="Wyka S.A."/>
            <person name="Mondo S.J."/>
            <person name="Liu M."/>
            <person name="Dettman J."/>
            <person name="Nalam V."/>
            <person name="Broders K.D."/>
        </authorList>
    </citation>
    <scope>NUCLEOTIDE SEQUENCE</scope>
    <source>
        <strain evidence="2">CCC 602</strain>
    </source>
</reference>
<dbReference type="AlphaFoldDB" id="A0A9P7NHY5"/>
<accession>A0A9P7NHY5</accession>